<protein>
    <recommendedName>
        <fullName evidence="3">DDE Tnp4 domain-containing protein</fullName>
    </recommendedName>
</protein>
<keyword evidence="2" id="KW-1185">Reference proteome</keyword>
<dbReference type="EMBL" id="WSZM01000349">
    <property type="protein sequence ID" value="KAF4034771.1"/>
    <property type="molecule type" value="Genomic_DNA"/>
</dbReference>
<evidence type="ECO:0008006" key="3">
    <source>
        <dbReference type="Google" id="ProtNLM"/>
    </source>
</evidence>
<organism evidence="1 2">
    <name type="scientific">Phytophthora infestans</name>
    <name type="common">Potato late blight agent</name>
    <name type="synonym">Botrytis infestans</name>
    <dbReference type="NCBI Taxonomy" id="4787"/>
    <lineage>
        <taxon>Eukaryota</taxon>
        <taxon>Sar</taxon>
        <taxon>Stramenopiles</taxon>
        <taxon>Oomycota</taxon>
        <taxon>Peronosporomycetes</taxon>
        <taxon>Peronosporales</taxon>
        <taxon>Peronosporaceae</taxon>
        <taxon>Phytophthora</taxon>
    </lineage>
</organism>
<reference evidence="1" key="1">
    <citation type="submission" date="2020-04" db="EMBL/GenBank/DDBJ databases">
        <title>Hybrid Assembly of Korean Phytophthora infestans isolates.</title>
        <authorList>
            <person name="Prokchorchik M."/>
            <person name="Lee Y."/>
            <person name="Seo J."/>
            <person name="Cho J.-H."/>
            <person name="Park Y.-E."/>
            <person name="Jang D.-C."/>
            <person name="Im J.-S."/>
            <person name="Choi J.-G."/>
            <person name="Park H.-J."/>
            <person name="Lee G.-B."/>
            <person name="Lee Y.-G."/>
            <person name="Hong S.-Y."/>
            <person name="Cho K."/>
            <person name="Sohn K.H."/>
        </authorList>
    </citation>
    <scope>NUCLEOTIDE SEQUENCE</scope>
    <source>
        <strain evidence="1">KR_1_A1</strain>
    </source>
</reference>
<name>A0A833S6T9_PHYIN</name>
<comment type="caution">
    <text evidence="1">The sequence shown here is derived from an EMBL/GenBank/DDBJ whole genome shotgun (WGS) entry which is preliminary data.</text>
</comment>
<gene>
    <name evidence="1" type="ORF">GN244_ATG13223</name>
</gene>
<proteinExistence type="predicted"/>
<sequence length="162" mass="17727">MTSKWTDINSPLGSNAVFDIETRVGVTLFNLTHKGSYEVAGSIFGTGKTQAIAHEDQLTGCGRIMCFSIRSGSQNDMAVFNNSKFGKICHDAIPVGCYYLGDAGYTLLLHAKTPFKIYYGIPRDEARYNYLNIKMRIIVEGAKTMASCLDIDLANKLVAIVG</sequence>
<evidence type="ECO:0000313" key="1">
    <source>
        <dbReference type="EMBL" id="KAF4034771.1"/>
    </source>
</evidence>
<accession>A0A833S6T9</accession>
<dbReference type="Proteomes" id="UP000602510">
    <property type="component" value="Unassembled WGS sequence"/>
</dbReference>
<dbReference type="AlphaFoldDB" id="A0A833S6T9"/>
<evidence type="ECO:0000313" key="2">
    <source>
        <dbReference type="Proteomes" id="UP000602510"/>
    </source>
</evidence>